<keyword evidence="6 7" id="KW-0472">Membrane</keyword>
<comment type="similarity">
    <text evidence="7">Belongs to the binding-protein-dependent transport system permease family.</text>
</comment>
<keyword evidence="4 7" id="KW-0812">Transmembrane</keyword>
<feature type="domain" description="ABC transmembrane type-1" evidence="8">
    <location>
        <begin position="69"/>
        <end position="263"/>
    </location>
</feature>
<evidence type="ECO:0000313" key="9">
    <source>
        <dbReference type="EMBL" id="MDR6245418.1"/>
    </source>
</evidence>
<feature type="transmembrane region" description="Helical" evidence="7">
    <location>
        <begin position="104"/>
        <end position="126"/>
    </location>
</feature>
<proteinExistence type="inferred from homology"/>
<feature type="transmembrane region" description="Helical" evidence="7">
    <location>
        <begin position="244"/>
        <end position="263"/>
    </location>
</feature>
<evidence type="ECO:0000256" key="4">
    <source>
        <dbReference type="ARBA" id="ARBA00022692"/>
    </source>
</evidence>
<dbReference type="PANTHER" id="PTHR43744:SF12">
    <property type="entry name" value="ABC TRANSPORTER PERMEASE PROTEIN MG189-RELATED"/>
    <property type="match status" value="1"/>
</dbReference>
<keyword evidence="10" id="KW-1185">Reference proteome</keyword>
<dbReference type="PANTHER" id="PTHR43744">
    <property type="entry name" value="ABC TRANSPORTER PERMEASE PROTEIN MG189-RELATED-RELATED"/>
    <property type="match status" value="1"/>
</dbReference>
<keyword evidence="5 7" id="KW-1133">Transmembrane helix</keyword>
<evidence type="ECO:0000256" key="7">
    <source>
        <dbReference type="RuleBase" id="RU363032"/>
    </source>
</evidence>
<dbReference type="Pfam" id="PF00528">
    <property type="entry name" value="BPD_transp_1"/>
    <property type="match status" value="1"/>
</dbReference>
<keyword evidence="2 7" id="KW-0813">Transport</keyword>
<accession>A0ABU1J1N8</accession>
<feature type="transmembrane region" description="Helical" evidence="7">
    <location>
        <begin position="12"/>
        <end position="35"/>
    </location>
</feature>
<dbReference type="PROSITE" id="PS50928">
    <property type="entry name" value="ABC_TM1"/>
    <property type="match status" value="1"/>
</dbReference>
<evidence type="ECO:0000256" key="2">
    <source>
        <dbReference type="ARBA" id="ARBA00022448"/>
    </source>
</evidence>
<protein>
    <submittedName>
        <fullName evidence="9">ABC-type glycerol-3-phosphate transport system permease component</fullName>
    </submittedName>
</protein>
<evidence type="ECO:0000259" key="8">
    <source>
        <dbReference type="PROSITE" id="PS50928"/>
    </source>
</evidence>
<dbReference type="RefSeq" id="WP_188777544.1">
    <property type="nucleotide sequence ID" value="NZ_BMMB01000010.1"/>
</dbReference>
<evidence type="ECO:0000256" key="1">
    <source>
        <dbReference type="ARBA" id="ARBA00004651"/>
    </source>
</evidence>
<evidence type="ECO:0000313" key="10">
    <source>
        <dbReference type="Proteomes" id="UP001185028"/>
    </source>
</evidence>
<dbReference type="SUPFAM" id="SSF161098">
    <property type="entry name" value="MetI-like"/>
    <property type="match status" value="1"/>
</dbReference>
<comment type="caution">
    <text evidence="9">The sequence shown here is derived from an EMBL/GenBank/DDBJ whole genome shotgun (WGS) entry which is preliminary data.</text>
</comment>
<evidence type="ECO:0000256" key="3">
    <source>
        <dbReference type="ARBA" id="ARBA00022475"/>
    </source>
</evidence>
<gene>
    <name evidence="9" type="ORF">JOC58_003331</name>
</gene>
<dbReference type="InterPro" id="IPR000515">
    <property type="entry name" value="MetI-like"/>
</dbReference>
<dbReference type="Proteomes" id="UP001185028">
    <property type="component" value="Unassembled WGS sequence"/>
</dbReference>
<comment type="subcellular location">
    <subcellularLocation>
        <location evidence="1 7">Cell membrane</location>
        <topology evidence="1 7">Multi-pass membrane protein</topology>
    </subcellularLocation>
</comment>
<reference evidence="9 10" key="1">
    <citation type="submission" date="2023-07" db="EMBL/GenBank/DDBJ databases">
        <title>Genomic Encyclopedia of Type Strains, Phase IV (KMG-IV): sequencing the most valuable type-strain genomes for metagenomic binning, comparative biology and taxonomic classification.</title>
        <authorList>
            <person name="Goeker M."/>
        </authorList>
    </citation>
    <scope>NUCLEOTIDE SEQUENCE [LARGE SCALE GENOMIC DNA]</scope>
    <source>
        <strain evidence="9 10">DSM 22170</strain>
    </source>
</reference>
<feature type="transmembrane region" description="Helical" evidence="7">
    <location>
        <begin position="138"/>
        <end position="160"/>
    </location>
</feature>
<name>A0ABU1J1N8_9BACL</name>
<dbReference type="InterPro" id="IPR035906">
    <property type="entry name" value="MetI-like_sf"/>
</dbReference>
<evidence type="ECO:0000256" key="5">
    <source>
        <dbReference type="ARBA" id="ARBA00022989"/>
    </source>
</evidence>
<sequence length="277" mass="30322">MVIKYTGKTLLWVFLLITAAVTLFPIVIVVSGSFMTNLELTSGAHILPDVWQFSNYVTAWTKANFSRFTWNSLFVSVMTTIGTLLVSSMAAYAVDRAKFPGKGIYTGLMASTLFISIGAVVLRPQFDLMVVLGLQKSLWGVILILISAHAATYFIMIGFLRNIPRELDEAAWIDGCHPASVFWRIILPLLRPALAVAGLGVFQNSWNEYILPLVFTLSNPDLQTLPVGLSNLRYGFGAASESQLMLTGACISILPLLVVYVFANKSFMQVTLGAVKG</sequence>
<feature type="transmembrane region" description="Helical" evidence="7">
    <location>
        <begin position="73"/>
        <end position="92"/>
    </location>
</feature>
<feature type="transmembrane region" description="Helical" evidence="7">
    <location>
        <begin position="181"/>
        <end position="202"/>
    </location>
</feature>
<dbReference type="Gene3D" id="1.10.3720.10">
    <property type="entry name" value="MetI-like"/>
    <property type="match status" value="1"/>
</dbReference>
<keyword evidence="3" id="KW-1003">Cell membrane</keyword>
<dbReference type="CDD" id="cd06261">
    <property type="entry name" value="TM_PBP2"/>
    <property type="match status" value="1"/>
</dbReference>
<dbReference type="EMBL" id="JAVDQH010000014">
    <property type="protein sequence ID" value="MDR6245418.1"/>
    <property type="molecule type" value="Genomic_DNA"/>
</dbReference>
<organism evidence="9 10">
    <name type="scientific">Paenibacillus hunanensis</name>
    <dbReference type="NCBI Taxonomy" id="539262"/>
    <lineage>
        <taxon>Bacteria</taxon>
        <taxon>Bacillati</taxon>
        <taxon>Bacillota</taxon>
        <taxon>Bacilli</taxon>
        <taxon>Bacillales</taxon>
        <taxon>Paenibacillaceae</taxon>
        <taxon>Paenibacillus</taxon>
    </lineage>
</organism>
<evidence type="ECO:0000256" key="6">
    <source>
        <dbReference type="ARBA" id="ARBA00023136"/>
    </source>
</evidence>